<dbReference type="PANTHER" id="PTHR31168:SF21">
    <property type="entry name" value="EMB|CAB89385.1"/>
    <property type="match status" value="1"/>
</dbReference>
<gene>
    <name evidence="2" type="ORF">OLC1_LOCUS1236</name>
</gene>
<dbReference type="InterPro" id="IPR006747">
    <property type="entry name" value="DUF599"/>
</dbReference>
<keyword evidence="3" id="KW-1185">Reference proteome</keyword>
<feature type="transmembrane region" description="Helical" evidence="1">
    <location>
        <begin position="104"/>
        <end position="122"/>
    </location>
</feature>
<dbReference type="Proteomes" id="UP001161247">
    <property type="component" value="Chromosome 1"/>
</dbReference>
<accession>A0AAV1C005</accession>
<evidence type="ECO:0000256" key="1">
    <source>
        <dbReference type="SAM" id="Phobius"/>
    </source>
</evidence>
<keyword evidence="1" id="KW-1133">Transmembrane helix</keyword>
<dbReference type="Pfam" id="PF04654">
    <property type="entry name" value="DUF599"/>
    <property type="match status" value="1"/>
</dbReference>
<reference evidence="2" key="1">
    <citation type="submission" date="2023-03" db="EMBL/GenBank/DDBJ databases">
        <authorList>
            <person name="Julca I."/>
        </authorList>
    </citation>
    <scope>NUCLEOTIDE SEQUENCE</scope>
</reference>
<dbReference type="AlphaFoldDB" id="A0AAV1C005"/>
<protein>
    <submittedName>
        <fullName evidence="2">OLC1v1023153C1</fullName>
    </submittedName>
</protein>
<sequence length="232" mass="25804">MGLEWKKENLDLSLVPMSLYLRNPDTTVIGYENYSKRTWVEKMFTLAPKDRPATSVLGNNISAASNLSSITLVMSSLIGAWLGSSDNIFSSSFVYGDTSRTVMTIKYVSLLVCFLVAFGAFVQTTRCFVHASYLLTIPDEIPTGYVEREVIRGSHFYEFGMRALYFAMTFLVWAFGPIPMLVTSIVLVILLNFLDTNTKPLLHVDSEVHHHHDGAIIKIKSDPAAAVGDGHQ</sequence>
<organism evidence="2 3">
    <name type="scientific">Oldenlandia corymbosa var. corymbosa</name>
    <dbReference type="NCBI Taxonomy" id="529605"/>
    <lineage>
        <taxon>Eukaryota</taxon>
        <taxon>Viridiplantae</taxon>
        <taxon>Streptophyta</taxon>
        <taxon>Embryophyta</taxon>
        <taxon>Tracheophyta</taxon>
        <taxon>Spermatophyta</taxon>
        <taxon>Magnoliopsida</taxon>
        <taxon>eudicotyledons</taxon>
        <taxon>Gunneridae</taxon>
        <taxon>Pentapetalae</taxon>
        <taxon>asterids</taxon>
        <taxon>lamiids</taxon>
        <taxon>Gentianales</taxon>
        <taxon>Rubiaceae</taxon>
        <taxon>Rubioideae</taxon>
        <taxon>Spermacoceae</taxon>
        <taxon>Hedyotis-Oldenlandia complex</taxon>
        <taxon>Oldenlandia</taxon>
    </lineage>
</organism>
<proteinExistence type="predicted"/>
<keyword evidence="1" id="KW-0812">Transmembrane</keyword>
<evidence type="ECO:0000313" key="3">
    <source>
        <dbReference type="Proteomes" id="UP001161247"/>
    </source>
</evidence>
<feature type="transmembrane region" description="Helical" evidence="1">
    <location>
        <begin position="61"/>
        <end position="83"/>
    </location>
</feature>
<dbReference type="EMBL" id="OX459118">
    <property type="protein sequence ID" value="CAI9088732.1"/>
    <property type="molecule type" value="Genomic_DNA"/>
</dbReference>
<dbReference type="PANTHER" id="PTHR31168">
    <property type="entry name" value="OS02G0292800 PROTEIN"/>
    <property type="match status" value="1"/>
</dbReference>
<feature type="transmembrane region" description="Helical" evidence="1">
    <location>
        <begin position="163"/>
        <end position="194"/>
    </location>
</feature>
<keyword evidence="1" id="KW-0472">Membrane</keyword>
<name>A0AAV1C005_OLDCO</name>
<evidence type="ECO:0000313" key="2">
    <source>
        <dbReference type="EMBL" id="CAI9088732.1"/>
    </source>
</evidence>